<dbReference type="PROSITE" id="PS50931">
    <property type="entry name" value="HTH_LYSR"/>
    <property type="match status" value="1"/>
</dbReference>
<dbReference type="InterPro" id="IPR005119">
    <property type="entry name" value="LysR_subst-bd"/>
</dbReference>
<dbReference type="InterPro" id="IPR000847">
    <property type="entry name" value="LysR_HTH_N"/>
</dbReference>
<dbReference type="PANTHER" id="PTHR30419">
    <property type="entry name" value="HTH-TYPE TRANSCRIPTIONAL REGULATOR YBHD"/>
    <property type="match status" value="1"/>
</dbReference>
<dbReference type="GO" id="GO:0003677">
    <property type="term" value="F:DNA binding"/>
    <property type="evidence" value="ECO:0007669"/>
    <property type="project" value="UniProtKB-KW"/>
</dbReference>
<dbReference type="GO" id="GO:0005829">
    <property type="term" value="C:cytosol"/>
    <property type="evidence" value="ECO:0007669"/>
    <property type="project" value="TreeGrafter"/>
</dbReference>
<evidence type="ECO:0000256" key="2">
    <source>
        <dbReference type="ARBA" id="ARBA00023015"/>
    </source>
</evidence>
<dbReference type="Pfam" id="PF00126">
    <property type="entry name" value="HTH_1"/>
    <property type="match status" value="1"/>
</dbReference>
<dbReference type="Pfam" id="PF03466">
    <property type="entry name" value="LysR_substrate"/>
    <property type="match status" value="1"/>
</dbReference>
<dbReference type="Proteomes" id="UP000823769">
    <property type="component" value="Unassembled WGS sequence"/>
</dbReference>
<dbReference type="InterPro" id="IPR036388">
    <property type="entry name" value="WH-like_DNA-bd_sf"/>
</dbReference>
<dbReference type="GO" id="GO:0003700">
    <property type="term" value="F:DNA-binding transcription factor activity"/>
    <property type="evidence" value="ECO:0007669"/>
    <property type="project" value="InterPro"/>
</dbReference>
<evidence type="ECO:0000313" key="7">
    <source>
        <dbReference type="Proteomes" id="UP000823769"/>
    </source>
</evidence>
<dbReference type="Gene3D" id="1.10.10.10">
    <property type="entry name" value="Winged helix-like DNA-binding domain superfamily/Winged helix DNA-binding domain"/>
    <property type="match status" value="1"/>
</dbReference>
<dbReference type="PRINTS" id="PR00039">
    <property type="entry name" value="HTHLYSR"/>
</dbReference>
<keyword evidence="3" id="KW-0238">DNA-binding</keyword>
<dbReference type="FunFam" id="1.10.10.10:FF:000001">
    <property type="entry name" value="LysR family transcriptional regulator"/>
    <property type="match status" value="1"/>
</dbReference>
<accession>A0A9D9IZH8</accession>
<dbReference type="InterPro" id="IPR050950">
    <property type="entry name" value="HTH-type_LysR_regulators"/>
</dbReference>
<gene>
    <name evidence="6" type="ORF">IAB76_07405</name>
</gene>
<comment type="caution">
    <text evidence="6">The sequence shown here is derived from an EMBL/GenBank/DDBJ whole genome shotgun (WGS) entry which is preliminary data.</text>
</comment>
<name>A0A9D9IZH8_9BACT</name>
<dbReference type="EMBL" id="JADILW010000110">
    <property type="protein sequence ID" value="MBO8480910.1"/>
    <property type="molecule type" value="Genomic_DNA"/>
</dbReference>
<evidence type="ECO:0000259" key="5">
    <source>
        <dbReference type="PROSITE" id="PS50931"/>
    </source>
</evidence>
<comment type="similarity">
    <text evidence="1">Belongs to the LysR transcriptional regulatory family.</text>
</comment>
<feature type="domain" description="HTH lysR-type" evidence="5">
    <location>
        <begin position="1"/>
        <end position="58"/>
    </location>
</feature>
<protein>
    <submittedName>
        <fullName evidence="6">LysR family transcriptional regulator</fullName>
    </submittedName>
</protein>
<reference evidence="6" key="1">
    <citation type="submission" date="2020-10" db="EMBL/GenBank/DDBJ databases">
        <authorList>
            <person name="Gilroy R."/>
        </authorList>
    </citation>
    <scope>NUCLEOTIDE SEQUENCE</scope>
    <source>
        <strain evidence="6">B3-1481</strain>
    </source>
</reference>
<dbReference type="CDD" id="cd05466">
    <property type="entry name" value="PBP2_LTTR_substrate"/>
    <property type="match status" value="1"/>
</dbReference>
<dbReference type="InterPro" id="IPR036390">
    <property type="entry name" value="WH_DNA-bd_sf"/>
</dbReference>
<dbReference type="AlphaFoldDB" id="A0A9D9IZH8"/>
<organism evidence="6 7">
    <name type="scientific">Candidatus Cryptobacteroides avistercoris</name>
    <dbReference type="NCBI Taxonomy" id="2840758"/>
    <lineage>
        <taxon>Bacteria</taxon>
        <taxon>Pseudomonadati</taxon>
        <taxon>Bacteroidota</taxon>
        <taxon>Bacteroidia</taxon>
        <taxon>Bacteroidales</taxon>
        <taxon>Candidatus Cryptobacteroides</taxon>
    </lineage>
</organism>
<dbReference type="SUPFAM" id="SSF53850">
    <property type="entry name" value="Periplasmic binding protein-like II"/>
    <property type="match status" value="1"/>
</dbReference>
<evidence type="ECO:0000256" key="3">
    <source>
        <dbReference type="ARBA" id="ARBA00023125"/>
    </source>
</evidence>
<dbReference type="SUPFAM" id="SSF46785">
    <property type="entry name" value="Winged helix' DNA-binding domain"/>
    <property type="match status" value="1"/>
</dbReference>
<proteinExistence type="inferred from homology"/>
<evidence type="ECO:0000256" key="4">
    <source>
        <dbReference type="ARBA" id="ARBA00023163"/>
    </source>
</evidence>
<evidence type="ECO:0000256" key="1">
    <source>
        <dbReference type="ARBA" id="ARBA00009437"/>
    </source>
</evidence>
<evidence type="ECO:0000313" key="6">
    <source>
        <dbReference type="EMBL" id="MBO8480910.1"/>
    </source>
</evidence>
<sequence>MELRQLYYFVKVAETLNFSEAARNLFVTQSTLSQQIKQLEEEFGTSLFERDSHSVSLTENGHRLLPLAKRTLQDARDCQNQIRDLQEMLSGELIVGVTYSFCPILTETVKNFIGNYPGVKLKIISKSSEELISLLRKREVDFVLAFKPNESYDDIESHILFDDKLSVILRADHPLSDRRSLSIKDLERQKIALPAKGLQARNALDRNMDINKQNLDICIELNEINILLDIVQSSHLLTILSEATIYHHKEKLRAIPLDIPHNQMEGCIHVLKKAYRKRSAEAFVKLLRESNEINERINRWL</sequence>
<keyword evidence="4" id="KW-0804">Transcription</keyword>
<dbReference type="Gene3D" id="3.40.190.290">
    <property type="match status" value="1"/>
</dbReference>
<reference evidence="6" key="2">
    <citation type="journal article" date="2021" name="PeerJ">
        <title>Extensive microbial diversity within the chicken gut microbiome revealed by metagenomics and culture.</title>
        <authorList>
            <person name="Gilroy R."/>
            <person name="Ravi A."/>
            <person name="Getino M."/>
            <person name="Pursley I."/>
            <person name="Horton D.L."/>
            <person name="Alikhan N.F."/>
            <person name="Baker D."/>
            <person name="Gharbi K."/>
            <person name="Hall N."/>
            <person name="Watson M."/>
            <person name="Adriaenssens E.M."/>
            <person name="Foster-Nyarko E."/>
            <person name="Jarju S."/>
            <person name="Secka A."/>
            <person name="Antonio M."/>
            <person name="Oren A."/>
            <person name="Chaudhuri R.R."/>
            <person name="La Ragione R."/>
            <person name="Hildebrand F."/>
            <person name="Pallen M.J."/>
        </authorList>
    </citation>
    <scope>NUCLEOTIDE SEQUENCE</scope>
    <source>
        <strain evidence="6">B3-1481</strain>
    </source>
</reference>
<keyword evidence="2" id="KW-0805">Transcription regulation</keyword>